<dbReference type="Proteomes" id="UP000030759">
    <property type="component" value="Unassembled WGS sequence"/>
</dbReference>
<evidence type="ECO:0000313" key="12">
    <source>
        <dbReference type="EMBL" id="ERE50160.1"/>
    </source>
</evidence>
<keyword evidence="7" id="KW-0558">Oxidation</keyword>
<evidence type="ECO:0000256" key="9">
    <source>
        <dbReference type="ARBA" id="ARBA00023242"/>
    </source>
</evidence>
<evidence type="ECO:0000259" key="11">
    <source>
        <dbReference type="PROSITE" id="PS50118"/>
    </source>
</evidence>
<keyword evidence="6" id="KW-0677">Repeat</keyword>
<dbReference type="GO" id="GO:0003677">
    <property type="term" value="F:DNA binding"/>
    <property type="evidence" value="ECO:0007669"/>
    <property type="project" value="UniProtKB-UniRule"/>
</dbReference>
<dbReference type="FunFam" id="1.10.30.10:FF:000006">
    <property type="entry name" value="High mobility group protein B1"/>
    <property type="match status" value="1"/>
</dbReference>
<evidence type="ECO:0000256" key="10">
    <source>
        <dbReference type="PROSITE-ProRule" id="PRU00267"/>
    </source>
</evidence>
<evidence type="ECO:0000256" key="8">
    <source>
        <dbReference type="ARBA" id="ARBA00023125"/>
    </source>
</evidence>
<dbReference type="GO" id="GO:0045087">
    <property type="term" value="P:innate immune response"/>
    <property type="evidence" value="ECO:0007669"/>
    <property type="project" value="UniProtKB-KW"/>
</dbReference>
<protein>
    <submittedName>
        <fullName evidence="12">High mobility group protein B1-like protein</fullName>
    </submittedName>
</protein>
<organism evidence="12 13">
    <name type="scientific">Cricetulus griseus</name>
    <name type="common">Chinese hamster</name>
    <name type="synonym">Cricetulus barabensis griseus</name>
    <dbReference type="NCBI Taxonomy" id="10029"/>
    <lineage>
        <taxon>Eukaryota</taxon>
        <taxon>Metazoa</taxon>
        <taxon>Chordata</taxon>
        <taxon>Craniata</taxon>
        <taxon>Vertebrata</taxon>
        <taxon>Euteleostomi</taxon>
        <taxon>Mammalia</taxon>
        <taxon>Eutheria</taxon>
        <taxon>Euarchontoglires</taxon>
        <taxon>Glires</taxon>
        <taxon>Rodentia</taxon>
        <taxon>Myomorpha</taxon>
        <taxon>Muroidea</taxon>
        <taxon>Cricetidae</taxon>
        <taxon>Cricetinae</taxon>
        <taxon>Cricetulus</taxon>
    </lineage>
</organism>
<evidence type="ECO:0000256" key="3">
    <source>
        <dbReference type="ARBA" id="ARBA00008774"/>
    </source>
</evidence>
<dbReference type="PROSITE" id="PS00353">
    <property type="entry name" value="HMG_BOX_1"/>
    <property type="match status" value="1"/>
</dbReference>
<evidence type="ECO:0000256" key="7">
    <source>
        <dbReference type="ARBA" id="ARBA00023097"/>
    </source>
</evidence>
<dbReference type="CDD" id="cd21978">
    <property type="entry name" value="HMG-box_HMGB_rpt1"/>
    <property type="match status" value="1"/>
</dbReference>
<dbReference type="InterPro" id="IPR009071">
    <property type="entry name" value="HMG_box_dom"/>
</dbReference>
<sequence length="160" mass="18173">MGKGDPKKPRGKMSFYASFVQTCREGHKKKHPDAYVNFSEFSKKCSERWKTMPAKKKRGGEGFEDTAKADKASYEREMNTYITKKKFKDPNVPKRPPLAFFLFCSENHPQTKGEHAGLFIGDVETGRDSEQHCCRGQAALRKEGCQAEGEARKGYCCFQS</sequence>
<comment type="similarity">
    <text evidence="3">Belongs to the HMGB family.</text>
</comment>
<dbReference type="GO" id="GO:0005694">
    <property type="term" value="C:chromosome"/>
    <property type="evidence" value="ECO:0007669"/>
    <property type="project" value="UniProtKB-SubCell"/>
</dbReference>
<keyword evidence="4" id="KW-0158">Chromosome</keyword>
<dbReference type="PANTHER" id="PTHR48112:SF12">
    <property type="entry name" value="HIGH MOBILITY GROUP PROTEIN B1-LIKE 1-RELATED"/>
    <property type="match status" value="1"/>
</dbReference>
<dbReference type="InterPro" id="IPR050342">
    <property type="entry name" value="HMGB"/>
</dbReference>
<evidence type="ECO:0000313" key="13">
    <source>
        <dbReference type="Proteomes" id="UP000030759"/>
    </source>
</evidence>
<feature type="DNA-binding region" description="HMG box" evidence="10">
    <location>
        <begin position="9"/>
        <end position="82"/>
    </location>
</feature>
<dbReference type="GO" id="GO:0005634">
    <property type="term" value="C:nucleus"/>
    <property type="evidence" value="ECO:0007669"/>
    <property type="project" value="UniProtKB-SubCell"/>
</dbReference>
<feature type="domain" description="HMG box" evidence="11">
    <location>
        <begin position="9"/>
        <end position="82"/>
    </location>
</feature>
<proteinExistence type="inferred from homology"/>
<keyword evidence="9 10" id="KW-0539">Nucleus</keyword>
<dbReference type="Gene3D" id="1.10.30.10">
    <property type="entry name" value="High mobility group box domain"/>
    <property type="match status" value="2"/>
</dbReference>
<evidence type="ECO:0000256" key="1">
    <source>
        <dbReference type="ARBA" id="ARBA00004123"/>
    </source>
</evidence>
<dbReference type="Pfam" id="PF09011">
    <property type="entry name" value="HMG_box_2"/>
    <property type="match status" value="1"/>
</dbReference>
<dbReference type="InterPro" id="IPR036910">
    <property type="entry name" value="HMG_box_dom_sf"/>
</dbReference>
<dbReference type="PRINTS" id="PR00886">
    <property type="entry name" value="HIGHMOBLTY12"/>
</dbReference>
<comment type="subcellular location">
    <subcellularLocation>
        <location evidence="2">Chromosome</location>
    </subcellularLocation>
    <subcellularLocation>
        <location evidence="1">Nucleus</location>
    </subcellularLocation>
</comment>
<dbReference type="AlphaFoldDB" id="A0A061HV45"/>
<reference evidence="13" key="1">
    <citation type="journal article" date="2013" name="Nat. Biotechnol.">
        <title>Chinese hamster genome sequenced from sorted chromosomes.</title>
        <authorList>
            <person name="Brinkrolf K."/>
            <person name="Rupp O."/>
            <person name="Laux H."/>
            <person name="Kollin F."/>
            <person name="Ernst W."/>
            <person name="Linke B."/>
            <person name="Kofler R."/>
            <person name="Romand S."/>
            <person name="Hesse F."/>
            <person name="Budach W.E."/>
            <person name="Galosy S."/>
            <person name="Muller D."/>
            <person name="Noll T."/>
            <person name="Wienberg J."/>
            <person name="Jostock T."/>
            <person name="Leonard M."/>
            <person name="Grillari J."/>
            <person name="Tauch A."/>
            <person name="Goesmann A."/>
            <person name="Helk B."/>
            <person name="Mott J.E."/>
            <person name="Puhler A."/>
            <person name="Borth N."/>
        </authorList>
    </citation>
    <scope>NUCLEOTIDE SEQUENCE [LARGE SCALE GENOMIC DNA]</scope>
    <source>
        <strain evidence="13">17A/GY</strain>
    </source>
</reference>
<evidence type="ECO:0000256" key="6">
    <source>
        <dbReference type="ARBA" id="ARBA00022737"/>
    </source>
</evidence>
<dbReference type="SUPFAM" id="SSF47095">
    <property type="entry name" value="HMG-box"/>
    <property type="match status" value="2"/>
</dbReference>
<name>A0A061HV45_CRIGR</name>
<dbReference type="GO" id="GO:0006357">
    <property type="term" value="P:regulation of transcription by RNA polymerase II"/>
    <property type="evidence" value="ECO:0007669"/>
    <property type="project" value="TreeGrafter"/>
</dbReference>
<dbReference type="EMBL" id="KE689198">
    <property type="protein sequence ID" value="ERE50160.1"/>
    <property type="molecule type" value="Genomic_DNA"/>
</dbReference>
<keyword evidence="8 10" id="KW-0238">DNA-binding</keyword>
<evidence type="ECO:0000256" key="4">
    <source>
        <dbReference type="ARBA" id="ARBA00022454"/>
    </source>
</evidence>
<accession>A0A061HV45</accession>
<evidence type="ECO:0000256" key="5">
    <source>
        <dbReference type="ARBA" id="ARBA00022588"/>
    </source>
</evidence>
<keyword evidence="5" id="KW-0399">Innate immunity</keyword>
<keyword evidence="5" id="KW-0391">Immunity</keyword>
<dbReference type="PROSITE" id="PS50118">
    <property type="entry name" value="HMG_BOX_2"/>
    <property type="match status" value="1"/>
</dbReference>
<dbReference type="SMART" id="SM00398">
    <property type="entry name" value="HMG"/>
    <property type="match status" value="1"/>
</dbReference>
<evidence type="ECO:0000256" key="2">
    <source>
        <dbReference type="ARBA" id="ARBA00004286"/>
    </source>
</evidence>
<dbReference type="InterPro" id="IPR017967">
    <property type="entry name" value="HMG_boxA_CS"/>
</dbReference>
<dbReference type="PANTHER" id="PTHR48112">
    <property type="entry name" value="HIGH MOBILITY GROUP PROTEIN DSP1"/>
    <property type="match status" value="1"/>
</dbReference>
<gene>
    <name evidence="12" type="ORF">H671_21474</name>
</gene>